<comment type="caution">
    <text evidence="1">The sequence shown here is derived from an EMBL/GenBank/DDBJ whole genome shotgun (WGS) entry which is preliminary data.</text>
</comment>
<reference evidence="1" key="1">
    <citation type="submission" date="2022-08" db="EMBL/GenBank/DDBJ databases">
        <title>Genome Sequence of Lecanicillium fungicola.</title>
        <authorList>
            <person name="Buettner E."/>
        </authorList>
    </citation>
    <scope>NUCLEOTIDE SEQUENCE</scope>
    <source>
        <strain evidence="1">Babe33</strain>
    </source>
</reference>
<sequence>MLLQTLLALAATPVALASTCALGEIGHGDLRCNSPYLQVNYYSDSGCGNFIGFQRYTDQASNGKCIPTGWAGLNSAVIANWNGATKWCIMYTGDGCTGTSKELDIFGPTEGEETHCVPSPPNDGFRSIQCFWN</sequence>
<evidence type="ECO:0000313" key="2">
    <source>
        <dbReference type="Proteomes" id="UP001143910"/>
    </source>
</evidence>
<keyword evidence="2" id="KW-1185">Reference proteome</keyword>
<accession>A0ACC1NH01</accession>
<protein>
    <submittedName>
        <fullName evidence="1">Uncharacterized protein</fullName>
    </submittedName>
</protein>
<dbReference type="EMBL" id="JANJQO010000386">
    <property type="protein sequence ID" value="KAJ2978329.1"/>
    <property type="molecule type" value="Genomic_DNA"/>
</dbReference>
<gene>
    <name evidence="1" type="ORF">NQ176_g3875</name>
</gene>
<organism evidence="1 2">
    <name type="scientific">Zarea fungicola</name>
    <dbReference type="NCBI Taxonomy" id="93591"/>
    <lineage>
        <taxon>Eukaryota</taxon>
        <taxon>Fungi</taxon>
        <taxon>Dikarya</taxon>
        <taxon>Ascomycota</taxon>
        <taxon>Pezizomycotina</taxon>
        <taxon>Sordariomycetes</taxon>
        <taxon>Hypocreomycetidae</taxon>
        <taxon>Hypocreales</taxon>
        <taxon>Cordycipitaceae</taxon>
        <taxon>Zarea</taxon>
    </lineage>
</organism>
<proteinExistence type="predicted"/>
<evidence type="ECO:0000313" key="1">
    <source>
        <dbReference type="EMBL" id="KAJ2978329.1"/>
    </source>
</evidence>
<dbReference type="Proteomes" id="UP001143910">
    <property type="component" value="Unassembled WGS sequence"/>
</dbReference>
<name>A0ACC1NH01_9HYPO</name>